<keyword evidence="3" id="KW-1185">Reference proteome</keyword>
<evidence type="ECO:0000256" key="1">
    <source>
        <dbReference type="SAM" id="Coils"/>
    </source>
</evidence>
<evidence type="ECO:0000313" key="3">
    <source>
        <dbReference type="Proteomes" id="UP000239711"/>
    </source>
</evidence>
<name>A0A2S9J4E4_9SPHI</name>
<comment type="caution">
    <text evidence="2">The sequence shown here is derived from an EMBL/GenBank/DDBJ whole genome shotgun (WGS) entry which is preliminary data.</text>
</comment>
<proteinExistence type="predicted"/>
<evidence type="ECO:0000313" key="2">
    <source>
        <dbReference type="EMBL" id="PRD47624.1"/>
    </source>
</evidence>
<dbReference type="CDD" id="cd16413">
    <property type="entry name" value="DGQHR_domain"/>
    <property type="match status" value="1"/>
</dbReference>
<organism evidence="2 3">
    <name type="scientific">Sphingobacterium haloxyli</name>
    <dbReference type="NCBI Taxonomy" id="2100533"/>
    <lineage>
        <taxon>Bacteria</taxon>
        <taxon>Pseudomonadati</taxon>
        <taxon>Bacteroidota</taxon>
        <taxon>Sphingobacteriia</taxon>
        <taxon>Sphingobacteriales</taxon>
        <taxon>Sphingobacteriaceae</taxon>
        <taxon>Sphingobacterium</taxon>
    </lineage>
</organism>
<dbReference type="Pfam" id="PF14072">
    <property type="entry name" value="DndB"/>
    <property type="match status" value="1"/>
</dbReference>
<dbReference type="AlphaFoldDB" id="A0A2S9J4E4"/>
<gene>
    <name evidence="2" type="ORF">C5745_09970</name>
</gene>
<reference evidence="2 3" key="1">
    <citation type="submission" date="2018-02" db="EMBL/GenBank/DDBJ databases">
        <title>The draft genome of Sphingobacterium sp. 5JN-11.</title>
        <authorList>
            <person name="Liu L."/>
            <person name="Li L."/>
            <person name="Liang L."/>
            <person name="Zhang X."/>
            <person name="Wang T."/>
        </authorList>
    </citation>
    <scope>NUCLEOTIDE SEQUENCE [LARGE SCALE GENOMIC DNA]</scope>
    <source>
        <strain evidence="2 3">5JN-11</strain>
    </source>
</reference>
<sequence>MEKNNQNSTESIVINAKKVIQNNQEFYLGIFTIKQILSFTKYTERLIVNYDEENKPIYNDQIQRKVDNSRVEKIVNFLLDDPDAIFPTNLVIAIPNSVIELFEEDENLNAHITLSSKVSSELKKEKGDVYLTIIDGQHRINGIEAAFARLKNEISDLSKIVHSSNNNDLLKKLESKTKLLKNLQNIQLPVTFFIDPTLEFQAMIFSTINRTQKSVPQSLVYSLFGLTSEDSPQKTALQTVLTLNSFDKSPFYNRIKLYGGKYYRNQSPPLTQAGMVKSIIDLISANLTESERDRFRPRQELRKGCNDDLPFRKYYANNKDNYILDILFSFFKAVEEMFVIDEIKIWDLPKHNTTPENILHTTVGYQALISILVDILKEVKNDDERDKISTYKKYLIKAKNLSFADARRYPYTGRSKRVLYFDISLKIWPATDQNDERLSKLTDLLREN</sequence>
<dbReference type="EMBL" id="PVBQ01000006">
    <property type="protein sequence ID" value="PRD47624.1"/>
    <property type="molecule type" value="Genomic_DNA"/>
</dbReference>
<keyword evidence="1" id="KW-0175">Coiled coil</keyword>
<dbReference type="OrthoDB" id="9789139at2"/>
<dbReference type="InterPro" id="IPR017642">
    <property type="entry name" value="DNA_S_mod_DndB"/>
</dbReference>
<dbReference type="NCBIfam" id="TIGR03187">
    <property type="entry name" value="DGQHR"/>
    <property type="match status" value="2"/>
</dbReference>
<evidence type="ECO:0008006" key="4">
    <source>
        <dbReference type="Google" id="ProtNLM"/>
    </source>
</evidence>
<dbReference type="Proteomes" id="UP000239711">
    <property type="component" value="Unassembled WGS sequence"/>
</dbReference>
<protein>
    <recommendedName>
        <fullName evidence="4">DGQHR domain-containing protein</fullName>
    </recommendedName>
</protein>
<feature type="coiled-coil region" evidence="1">
    <location>
        <begin position="140"/>
        <end position="186"/>
    </location>
</feature>
<dbReference type="RefSeq" id="WP_105716847.1">
    <property type="nucleotide sequence ID" value="NZ_PVBQ01000006.1"/>
</dbReference>
<dbReference type="InterPro" id="IPR017601">
    <property type="entry name" value="DGQHR-contain_dom"/>
</dbReference>
<accession>A0A2S9J4E4</accession>